<feature type="transmembrane region" description="Helical" evidence="1">
    <location>
        <begin position="384"/>
        <end position="411"/>
    </location>
</feature>
<feature type="transmembrane region" description="Helical" evidence="1">
    <location>
        <begin position="87"/>
        <end position="104"/>
    </location>
</feature>
<evidence type="ECO:0000313" key="2">
    <source>
        <dbReference type="EMBL" id="KAF2198661.1"/>
    </source>
</evidence>
<feature type="transmembrane region" description="Helical" evidence="1">
    <location>
        <begin position="30"/>
        <end position="49"/>
    </location>
</feature>
<keyword evidence="1" id="KW-0812">Transmembrane</keyword>
<feature type="transmembrane region" description="Helical" evidence="1">
    <location>
        <begin position="356"/>
        <end position="377"/>
    </location>
</feature>
<feature type="transmembrane region" description="Helical" evidence="1">
    <location>
        <begin position="163"/>
        <end position="187"/>
    </location>
</feature>
<keyword evidence="1" id="KW-1133">Transmembrane helix</keyword>
<dbReference type="EMBL" id="ML994127">
    <property type="protein sequence ID" value="KAF2198661.1"/>
    <property type="molecule type" value="Genomic_DNA"/>
</dbReference>
<dbReference type="AlphaFoldDB" id="A0A9P4JFX9"/>
<organism evidence="2 3">
    <name type="scientific">Delitschia confertaspora ATCC 74209</name>
    <dbReference type="NCBI Taxonomy" id="1513339"/>
    <lineage>
        <taxon>Eukaryota</taxon>
        <taxon>Fungi</taxon>
        <taxon>Dikarya</taxon>
        <taxon>Ascomycota</taxon>
        <taxon>Pezizomycotina</taxon>
        <taxon>Dothideomycetes</taxon>
        <taxon>Pleosporomycetidae</taxon>
        <taxon>Pleosporales</taxon>
        <taxon>Delitschiaceae</taxon>
        <taxon>Delitschia</taxon>
    </lineage>
</organism>
<feature type="transmembrane region" description="Helical" evidence="1">
    <location>
        <begin position="207"/>
        <end position="226"/>
    </location>
</feature>
<sequence length="502" mass="56577">MGMGKSVPCSEYINEVINSKDEWEKMGSQAATTLMTLLPTFLAFGNLYVPRSSEAYATSALVGLTTAFFTFGLPARSMSAVKQSNSHNLGVLGIAALAFISTLGKRRKDGTAIPHKLADLQSWSDDESLNLKSWSDYHNHDVIKVRFGAIKARVNGWQKRWHFWHIPAILVAAVPMNIFGWGIYPLFQNLGVPKFILRCYWEDAWDWTGFYLGASAGVNTIIRYLLWKASHHEQMKVYSLSGSAQKDLNQLISATDIGETTATHLPPLQPLPFVYIRTLISGLFGRCRGAKAHHPRAQDIFLRPLKLIRRRFLYITKGFNFCDVIQAGFMVYTKSGRRWRPIYILIHFSHIGHNPLSTLVAGFIEGGLLLVLTFFFAAQWGGNLVFTMIALSLLLVFVTIGRFLSFLYVWLSSQIWGLTVLECDSVDEIRGVMRILCSMEGVLVAVNGAKYFGVIEWTAEPGSISLLRTTRGESLMTTPLVLPLCSSYQLWKGHRRNRRYFK</sequence>
<proteinExistence type="predicted"/>
<feature type="transmembrane region" description="Helical" evidence="1">
    <location>
        <begin position="56"/>
        <end position="75"/>
    </location>
</feature>
<evidence type="ECO:0000256" key="1">
    <source>
        <dbReference type="SAM" id="Phobius"/>
    </source>
</evidence>
<keyword evidence="3" id="KW-1185">Reference proteome</keyword>
<accession>A0A9P4JFX9</accession>
<protein>
    <submittedName>
        <fullName evidence="2">Uncharacterized protein</fullName>
    </submittedName>
</protein>
<dbReference type="Proteomes" id="UP000799536">
    <property type="component" value="Unassembled WGS sequence"/>
</dbReference>
<gene>
    <name evidence="2" type="ORF">GQ43DRAFT_148828</name>
</gene>
<comment type="caution">
    <text evidence="2">The sequence shown here is derived from an EMBL/GenBank/DDBJ whole genome shotgun (WGS) entry which is preliminary data.</text>
</comment>
<reference evidence="2" key="1">
    <citation type="journal article" date="2020" name="Stud. Mycol.">
        <title>101 Dothideomycetes genomes: a test case for predicting lifestyles and emergence of pathogens.</title>
        <authorList>
            <person name="Haridas S."/>
            <person name="Albert R."/>
            <person name="Binder M."/>
            <person name="Bloem J."/>
            <person name="Labutti K."/>
            <person name="Salamov A."/>
            <person name="Andreopoulos B."/>
            <person name="Baker S."/>
            <person name="Barry K."/>
            <person name="Bills G."/>
            <person name="Bluhm B."/>
            <person name="Cannon C."/>
            <person name="Castanera R."/>
            <person name="Culley D."/>
            <person name="Daum C."/>
            <person name="Ezra D."/>
            <person name="Gonzalez J."/>
            <person name="Henrissat B."/>
            <person name="Kuo A."/>
            <person name="Liang C."/>
            <person name="Lipzen A."/>
            <person name="Lutzoni F."/>
            <person name="Magnuson J."/>
            <person name="Mondo S."/>
            <person name="Nolan M."/>
            <person name="Ohm R."/>
            <person name="Pangilinan J."/>
            <person name="Park H.-J."/>
            <person name="Ramirez L."/>
            <person name="Alfaro M."/>
            <person name="Sun H."/>
            <person name="Tritt A."/>
            <person name="Yoshinaga Y."/>
            <person name="Zwiers L.-H."/>
            <person name="Turgeon B."/>
            <person name="Goodwin S."/>
            <person name="Spatafora J."/>
            <person name="Crous P."/>
            <person name="Grigoriev I."/>
        </authorList>
    </citation>
    <scope>NUCLEOTIDE SEQUENCE</scope>
    <source>
        <strain evidence="2">ATCC 74209</strain>
    </source>
</reference>
<keyword evidence="1" id="KW-0472">Membrane</keyword>
<evidence type="ECO:0000313" key="3">
    <source>
        <dbReference type="Proteomes" id="UP000799536"/>
    </source>
</evidence>
<dbReference type="OrthoDB" id="3867516at2759"/>
<name>A0A9P4JFX9_9PLEO</name>